<evidence type="ECO:0000259" key="18">
    <source>
        <dbReference type="SMART" id="SM00965"/>
    </source>
</evidence>
<dbReference type="Pfam" id="PF07715">
    <property type="entry name" value="Plug"/>
    <property type="match status" value="1"/>
</dbReference>
<sequence>MSRDLPLPCSPSRRSAAPATAQRRQPVIALACSLACAGSLALLALPGPVHAQPAAAQTAMAATQSLNMRAQPLGQALNALARTWGVAISVDAALVQGRQAPALQGSLSLQAALAQVLAGSDLEAMPAGAAITVQRRSIASHTLQEVLVTAQAERTEATEGSGSYTSGRVSLGKGQDVRETPQSITVMTHQLIEDQALSTVGEVMQQATGVTVDYVGAGGLGGQATRFLSRGFEIGNVQIDGASVDAFSQQLFDPNLAMYDSVQIVRGANGLFSGNGEPGGAINLVRKRPTAQRQIQASASLGSWNRKQLELDVAGPLNSDGSVRGRAVLAHTDKDFFYRSADSKNSLLYGIVEADLSRDSKVTLGASYDKLSATPWREGIPRAPNGDDLHLPRNTALMAGWSHYDKSAKELFAQLDQQLAGGWKAKAQLNYQKVDSDSRLASLSGAVDPATGLGASWTGFSNDFRSDKKSVDLNISGPFSLLGRSHQLLLGADWAKIRDDQDTYYSEMETDESLTNVYGFDPDKIPHAVSEHKTRSYPGYGATQKGLYGRVNLSLTDKLTAIVGGRYASYSNVTPYFNYNADGSLRSSGKSYYQESGILTPYAGLVYDLDNRWTAYGSVSEIHKSQASSLQGPLPGTPLDPIKGRNFELGVKGELAGGKLNTAFALYRIERTGEAARDPRYPDTDVGDLGLSCCYIAQGKIVSQGVDMEISGQLARGWQLFAGYTYNHNRNKSDAEQLVYSTITPKHLLKLWSSYQLPGEFSRWTVGNGVTVQSTTYASGTAYPYNPATGKFDSEGVPYKFTQAGYAVWNASLQYRIDRHWSATLNLNNLFDKTYYKTVGSSGSGNWYGEPRSVKLTLRGSF</sequence>
<evidence type="ECO:0000256" key="12">
    <source>
        <dbReference type="ARBA" id="ARBA00023170"/>
    </source>
</evidence>
<dbReference type="PANTHER" id="PTHR32552">
    <property type="entry name" value="FERRICHROME IRON RECEPTOR-RELATED"/>
    <property type="match status" value="1"/>
</dbReference>
<dbReference type="Pfam" id="PF00593">
    <property type="entry name" value="TonB_dep_Rec_b-barrel"/>
    <property type="match status" value="1"/>
</dbReference>
<evidence type="ECO:0000256" key="17">
    <source>
        <dbReference type="SAM" id="MobiDB-lite"/>
    </source>
</evidence>
<dbReference type="InterPro" id="IPR010105">
    <property type="entry name" value="TonB_sidphr_rcpt"/>
</dbReference>
<dbReference type="SUPFAM" id="SSF56935">
    <property type="entry name" value="Porins"/>
    <property type="match status" value="1"/>
</dbReference>
<dbReference type="SMART" id="SM00965">
    <property type="entry name" value="STN"/>
    <property type="match status" value="1"/>
</dbReference>
<evidence type="ECO:0000256" key="4">
    <source>
        <dbReference type="ARBA" id="ARBA00022452"/>
    </source>
</evidence>
<dbReference type="PROSITE" id="PS01156">
    <property type="entry name" value="TONB_DEPENDENT_REC_2"/>
    <property type="match status" value="1"/>
</dbReference>
<dbReference type="Gene3D" id="3.55.50.30">
    <property type="match status" value="1"/>
</dbReference>
<protein>
    <submittedName>
        <fullName evidence="19">TonB-dependent siderophore receptor</fullName>
    </submittedName>
</protein>
<evidence type="ECO:0000256" key="3">
    <source>
        <dbReference type="ARBA" id="ARBA00022448"/>
    </source>
</evidence>
<dbReference type="CDD" id="cd01347">
    <property type="entry name" value="ligand_gated_channel"/>
    <property type="match status" value="1"/>
</dbReference>
<dbReference type="Gene3D" id="2.40.170.20">
    <property type="entry name" value="TonB-dependent receptor, beta-barrel domain"/>
    <property type="match status" value="1"/>
</dbReference>
<evidence type="ECO:0000313" key="19">
    <source>
        <dbReference type="EMBL" id="MEY2252439.1"/>
    </source>
</evidence>
<keyword evidence="6 14" id="KW-0812">Transmembrane</keyword>
<keyword evidence="12 19" id="KW-0675">Receptor</keyword>
<dbReference type="Gene3D" id="2.170.130.10">
    <property type="entry name" value="TonB-dependent receptor, plug domain"/>
    <property type="match status" value="1"/>
</dbReference>
<keyword evidence="3 14" id="KW-0813">Transport</keyword>
<gene>
    <name evidence="19" type="ORF">AB7A72_15585</name>
</gene>
<dbReference type="RefSeq" id="WP_369460472.1">
    <property type="nucleotide sequence ID" value="NZ_JBGBDC010000006.1"/>
</dbReference>
<dbReference type="InterPro" id="IPR000531">
    <property type="entry name" value="Beta-barrel_TonB"/>
</dbReference>
<keyword evidence="7" id="KW-0732">Signal</keyword>
<comment type="similarity">
    <text evidence="2 14 16">Belongs to the TonB-dependent receptor family.</text>
</comment>
<evidence type="ECO:0000256" key="9">
    <source>
        <dbReference type="ARBA" id="ARBA00023065"/>
    </source>
</evidence>
<dbReference type="Pfam" id="PF07660">
    <property type="entry name" value="STN"/>
    <property type="match status" value="1"/>
</dbReference>
<dbReference type="InterPro" id="IPR037066">
    <property type="entry name" value="Plug_dom_sf"/>
</dbReference>
<evidence type="ECO:0000256" key="2">
    <source>
        <dbReference type="ARBA" id="ARBA00009810"/>
    </source>
</evidence>
<keyword evidence="9" id="KW-0406">Ion transport</keyword>
<comment type="subcellular location">
    <subcellularLocation>
        <location evidence="1 14">Cell outer membrane</location>
        <topology evidence="1 14">Multi-pass membrane protein</topology>
    </subcellularLocation>
</comment>
<dbReference type="InterPro" id="IPR036942">
    <property type="entry name" value="Beta-barrel_TonB_sf"/>
</dbReference>
<evidence type="ECO:0000256" key="10">
    <source>
        <dbReference type="ARBA" id="ARBA00023077"/>
    </source>
</evidence>
<keyword evidence="4 14" id="KW-1134">Transmembrane beta strand</keyword>
<comment type="caution">
    <text evidence="19">The sequence shown here is derived from an EMBL/GenBank/DDBJ whole genome shotgun (WGS) entry which is preliminary data.</text>
</comment>
<keyword evidence="20" id="KW-1185">Reference proteome</keyword>
<organism evidence="19 20">
    <name type="scientific">Comamonas sediminis</name>
    <dbReference type="NCBI Taxonomy" id="1783360"/>
    <lineage>
        <taxon>Bacteria</taxon>
        <taxon>Pseudomonadati</taxon>
        <taxon>Pseudomonadota</taxon>
        <taxon>Betaproteobacteria</taxon>
        <taxon>Burkholderiales</taxon>
        <taxon>Comamonadaceae</taxon>
        <taxon>Comamonas</taxon>
    </lineage>
</organism>
<evidence type="ECO:0000256" key="8">
    <source>
        <dbReference type="ARBA" id="ARBA00023004"/>
    </source>
</evidence>
<keyword evidence="13 14" id="KW-0998">Cell outer membrane</keyword>
<name>A0ABV4B4Q8_9BURK</name>
<dbReference type="PROSITE" id="PS52016">
    <property type="entry name" value="TONB_DEPENDENT_REC_3"/>
    <property type="match status" value="1"/>
</dbReference>
<keyword evidence="8" id="KW-0408">Iron</keyword>
<reference evidence="19 20" key="1">
    <citation type="journal article" date="2016" name="Int. J. Syst. Evol. Microbiol.">
        <title>Description of Comamonas sediminis sp. nov., isolated from lagoon sediments.</title>
        <authorList>
            <person name="Subhash Y."/>
            <person name="Bang J.J."/>
            <person name="You T.H."/>
            <person name="Lee S.S."/>
        </authorList>
    </citation>
    <scope>NUCLEOTIDE SEQUENCE [LARGE SCALE GENOMIC DNA]</scope>
    <source>
        <strain evidence="19 20">JCM 31169</strain>
    </source>
</reference>
<evidence type="ECO:0000256" key="14">
    <source>
        <dbReference type="PROSITE-ProRule" id="PRU01360"/>
    </source>
</evidence>
<keyword evidence="5" id="KW-0410">Iron transport</keyword>
<dbReference type="EMBL" id="JBGBDC010000006">
    <property type="protein sequence ID" value="MEY2252439.1"/>
    <property type="molecule type" value="Genomic_DNA"/>
</dbReference>
<keyword evidence="10 16" id="KW-0798">TonB box</keyword>
<evidence type="ECO:0000256" key="1">
    <source>
        <dbReference type="ARBA" id="ARBA00004571"/>
    </source>
</evidence>
<feature type="short sequence motif" description="TonB C-terminal box" evidence="15">
    <location>
        <begin position="845"/>
        <end position="862"/>
    </location>
</feature>
<dbReference type="NCBIfam" id="TIGR01783">
    <property type="entry name" value="TonB-siderophor"/>
    <property type="match status" value="1"/>
</dbReference>
<evidence type="ECO:0000256" key="11">
    <source>
        <dbReference type="ARBA" id="ARBA00023136"/>
    </source>
</evidence>
<evidence type="ECO:0000256" key="16">
    <source>
        <dbReference type="RuleBase" id="RU003357"/>
    </source>
</evidence>
<evidence type="ECO:0000313" key="20">
    <source>
        <dbReference type="Proteomes" id="UP001562178"/>
    </source>
</evidence>
<dbReference type="InterPro" id="IPR039426">
    <property type="entry name" value="TonB-dep_rcpt-like"/>
</dbReference>
<evidence type="ECO:0000256" key="6">
    <source>
        <dbReference type="ARBA" id="ARBA00022692"/>
    </source>
</evidence>
<feature type="domain" description="Secretin/TonB short N-terminal" evidence="18">
    <location>
        <begin position="86"/>
        <end position="136"/>
    </location>
</feature>
<evidence type="ECO:0000256" key="15">
    <source>
        <dbReference type="PROSITE-ProRule" id="PRU10144"/>
    </source>
</evidence>
<feature type="region of interest" description="Disordered" evidence="17">
    <location>
        <begin position="1"/>
        <end position="20"/>
    </location>
</feature>
<proteinExistence type="inferred from homology"/>
<keyword evidence="11 14" id="KW-0472">Membrane</keyword>
<accession>A0ABV4B4Q8</accession>
<dbReference type="InterPro" id="IPR011662">
    <property type="entry name" value="Secretin/TonB_short_N"/>
</dbReference>
<evidence type="ECO:0000256" key="5">
    <source>
        <dbReference type="ARBA" id="ARBA00022496"/>
    </source>
</evidence>
<dbReference type="InterPro" id="IPR010917">
    <property type="entry name" value="TonB_rcpt_CS"/>
</dbReference>
<evidence type="ECO:0000256" key="7">
    <source>
        <dbReference type="ARBA" id="ARBA00022729"/>
    </source>
</evidence>
<evidence type="ECO:0000256" key="13">
    <source>
        <dbReference type="ARBA" id="ARBA00023237"/>
    </source>
</evidence>
<dbReference type="PANTHER" id="PTHR32552:SF74">
    <property type="entry name" value="HYDROXAMATE SIDEROPHORE RECEPTOR FHUE"/>
    <property type="match status" value="1"/>
</dbReference>
<dbReference type="Proteomes" id="UP001562178">
    <property type="component" value="Unassembled WGS sequence"/>
</dbReference>
<dbReference type="InterPro" id="IPR012910">
    <property type="entry name" value="Plug_dom"/>
</dbReference>